<dbReference type="Pfam" id="PF01239">
    <property type="entry name" value="PPTA"/>
    <property type="match status" value="2"/>
</dbReference>
<dbReference type="Gene3D" id="1.25.40.120">
    <property type="entry name" value="Protein prenylyltransferase"/>
    <property type="match status" value="1"/>
</dbReference>
<accession>A0A7S1PFE9</accession>
<proteinExistence type="inferred from homology"/>
<keyword evidence="4" id="KW-0677">Repeat</keyword>
<organism evidence="5">
    <name type="scientific">Percolomonas cosmopolitus</name>
    <dbReference type="NCBI Taxonomy" id="63605"/>
    <lineage>
        <taxon>Eukaryota</taxon>
        <taxon>Discoba</taxon>
        <taxon>Heterolobosea</taxon>
        <taxon>Tetramitia</taxon>
        <taxon>Eutetramitia</taxon>
        <taxon>Percolomonadidae</taxon>
        <taxon>Percolomonas</taxon>
    </lineage>
</organism>
<gene>
    <name evidence="5" type="ORF">PCOS0759_LOCUS3697</name>
</gene>
<dbReference type="EMBL" id="HBGD01004459">
    <property type="protein sequence ID" value="CAD9080457.1"/>
    <property type="molecule type" value="Transcribed_RNA"/>
</dbReference>
<dbReference type="InterPro" id="IPR002088">
    <property type="entry name" value="Prenyl_trans_a"/>
</dbReference>
<dbReference type="GO" id="GO:0005737">
    <property type="term" value="C:cytoplasm"/>
    <property type="evidence" value="ECO:0007669"/>
    <property type="project" value="TreeGrafter"/>
</dbReference>
<dbReference type="SUPFAM" id="SSF48439">
    <property type="entry name" value="Protein prenylyltransferase"/>
    <property type="match status" value="1"/>
</dbReference>
<protein>
    <submittedName>
        <fullName evidence="5">Uncharacterized protein</fullName>
    </submittedName>
</protein>
<evidence type="ECO:0000256" key="2">
    <source>
        <dbReference type="ARBA" id="ARBA00022602"/>
    </source>
</evidence>
<dbReference type="PANTHER" id="PTHR11129">
    <property type="entry name" value="PROTEIN FARNESYLTRANSFERASE ALPHA SUBUNIT/RAB GERANYLGERANYL TRANSFERASE ALPHA SUBUNIT"/>
    <property type="match status" value="1"/>
</dbReference>
<name>A0A7S1PFE9_9EUKA</name>
<sequence>MASKLKTRQASVSPSTNTETLLSLLKSHHFTDLGLIFDSPQIIHADVSNGTLGIGYEVFINVLMELKEGWHEWWREDDASVMLLLGDGEEQTKAPKDDLSSSDDSLTEENNLSRYMLHPLTQSFWKSRLWLLLYGDDYNQWNWRRRFFVRSGIFAKRHGSQLVVSVEDTKEQHGIGASNDRARIPLPYHQLLVDDELRFIDLVLSKHVKSEEAWTYRKWLLQHACCNQLTYSYEHELLVAKQGFERYYRNYYSWNFRYFVVEQEYLVVRVTSAGESSGDEKIDSTTARTLLHAQSSVIFDELDHMFEFLRKNISDYTAVNHINRVCNLFHGEMCRLKRSATHMSTVAELVSLFLGRFFKIFLLNTFLISFYPGHEALWLQRRSLEHFLFTHILDDSLEMEGFTLNVAAHFDEVRRQMEQSFKLDSLYQYNSEFSLREEISFVECIQKDTSMDDYEKQTEFAWTYLVWLCKMLLREQRTDSDVKCSLTVHQVEFILSGLNENQEVEESTQHDNQTTTVLLSNLHGHLEQLCTLLRKSKGRGKNLPEEAQTIVHHLQRHRFTLYKTRGVDS</sequence>
<reference evidence="5" key="1">
    <citation type="submission" date="2021-01" db="EMBL/GenBank/DDBJ databases">
        <authorList>
            <person name="Corre E."/>
            <person name="Pelletier E."/>
            <person name="Niang G."/>
            <person name="Scheremetjew M."/>
            <person name="Finn R."/>
            <person name="Kale V."/>
            <person name="Holt S."/>
            <person name="Cochrane G."/>
            <person name="Meng A."/>
            <person name="Brown T."/>
            <person name="Cohen L."/>
        </authorList>
    </citation>
    <scope>NUCLEOTIDE SEQUENCE</scope>
    <source>
        <strain evidence="5">WS</strain>
    </source>
</reference>
<evidence type="ECO:0000256" key="1">
    <source>
        <dbReference type="ARBA" id="ARBA00006734"/>
    </source>
</evidence>
<dbReference type="AlphaFoldDB" id="A0A7S1PFE9"/>
<evidence type="ECO:0000256" key="3">
    <source>
        <dbReference type="ARBA" id="ARBA00022679"/>
    </source>
</evidence>
<comment type="similarity">
    <text evidence="1">Belongs to the protein prenyltransferase subunit alpha family.</text>
</comment>
<keyword evidence="3" id="KW-0808">Transferase</keyword>
<evidence type="ECO:0000256" key="4">
    <source>
        <dbReference type="ARBA" id="ARBA00022737"/>
    </source>
</evidence>
<dbReference type="GO" id="GO:0008318">
    <property type="term" value="F:protein prenyltransferase activity"/>
    <property type="evidence" value="ECO:0007669"/>
    <property type="project" value="InterPro"/>
</dbReference>
<evidence type="ECO:0000313" key="5">
    <source>
        <dbReference type="EMBL" id="CAD9080457.1"/>
    </source>
</evidence>
<dbReference type="PROSITE" id="PS51147">
    <property type="entry name" value="PFTA"/>
    <property type="match status" value="1"/>
</dbReference>
<keyword evidence="2" id="KW-0637">Prenyltransferase</keyword>
<dbReference type="PANTHER" id="PTHR11129:SF3">
    <property type="entry name" value="PROTEIN PRENYLTRANSFERASE ALPHA SUBUNIT REPEAT-CONTAINING PROTEIN 1"/>
    <property type="match status" value="1"/>
</dbReference>